<dbReference type="RefSeq" id="WP_264325486.1">
    <property type="nucleotide sequence ID" value="NZ_JADEXQ010000040.1"/>
</dbReference>
<proteinExistence type="predicted"/>
<dbReference type="Proteomes" id="UP000625316">
    <property type="component" value="Unassembled WGS sequence"/>
</dbReference>
<evidence type="ECO:0000313" key="3">
    <source>
        <dbReference type="Proteomes" id="UP000625316"/>
    </source>
</evidence>
<feature type="domain" description="PIN" evidence="1">
    <location>
        <begin position="4"/>
        <end position="121"/>
    </location>
</feature>
<dbReference type="PANTHER" id="PTHR36173">
    <property type="entry name" value="RIBONUCLEASE VAPC16-RELATED"/>
    <property type="match status" value="1"/>
</dbReference>
<dbReference type="AlphaFoldDB" id="A0A928VPS2"/>
<protein>
    <submittedName>
        <fullName evidence="2">Type II toxin-antitoxin system VapC family toxin</fullName>
    </submittedName>
</protein>
<sequence>MKALLDTHAFLWWVTNDAQLSQTAKDTIANPDNTIIFSVINAWEIIIKQGTDKLSLPEPAETYIPSRITANQLVVLPVQLPYILQVSSLPDLHRDPFDRLLVAQSQVEQIPIISVDRFIRQYPVSVIW</sequence>
<comment type="caution">
    <text evidence="2">The sequence shown here is derived from an EMBL/GenBank/DDBJ whole genome shotgun (WGS) entry which is preliminary data.</text>
</comment>
<dbReference type="CDD" id="cd09872">
    <property type="entry name" value="PIN_Sll0205-like"/>
    <property type="match status" value="1"/>
</dbReference>
<name>A0A928VPS2_9CYAN</name>
<keyword evidence="3" id="KW-1185">Reference proteome</keyword>
<dbReference type="SUPFAM" id="SSF88723">
    <property type="entry name" value="PIN domain-like"/>
    <property type="match status" value="1"/>
</dbReference>
<dbReference type="InterPro" id="IPR029060">
    <property type="entry name" value="PIN-like_dom_sf"/>
</dbReference>
<evidence type="ECO:0000259" key="1">
    <source>
        <dbReference type="Pfam" id="PF01850"/>
    </source>
</evidence>
<dbReference type="InterPro" id="IPR041705">
    <property type="entry name" value="PIN_Sll0205"/>
</dbReference>
<reference evidence="2" key="1">
    <citation type="submission" date="2020-10" db="EMBL/GenBank/DDBJ databases">
        <authorList>
            <person name="Castelo-Branco R."/>
            <person name="Eusebio N."/>
            <person name="Adriana R."/>
            <person name="Vieira A."/>
            <person name="Brugerolle De Fraissinette N."/>
            <person name="Rezende De Castro R."/>
            <person name="Schneider M.P."/>
            <person name="Vasconcelos V."/>
            <person name="Leao P.N."/>
        </authorList>
    </citation>
    <scope>NUCLEOTIDE SEQUENCE</scope>
    <source>
        <strain evidence="2">LEGE 11480</strain>
    </source>
</reference>
<organism evidence="2 3">
    <name type="scientific">Romeriopsis navalis LEGE 11480</name>
    <dbReference type="NCBI Taxonomy" id="2777977"/>
    <lineage>
        <taxon>Bacteria</taxon>
        <taxon>Bacillati</taxon>
        <taxon>Cyanobacteriota</taxon>
        <taxon>Cyanophyceae</taxon>
        <taxon>Leptolyngbyales</taxon>
        <taxon>Leptolyngbyaceae</taxon>
        <taxon>Romeriopsis</taxon>
        <taxon>Romeriopsis navalis</taxon>
    </lineage>
</organism>
<dbReference type="PANTHER" id="PTHR36173:SF2">
    <property type="entry name" value="RIBONUCLEASE VAPC16"/>
    <property type="match status" value="1"/>
</dbReference>
<dbReference type="InterPro" id="IPR002716">
    <property type="entry name" value="PIN_dom"/>
</dbReference>
<dbReference type="Pfam" id="PF01850">
    <property type="entry name" value="PIN"/>
    <property type="match status" value="1"/>
</dbReference>
<evidence type="ECO:0000313" key="2">
    <source>
        <dbReference type="EMBL" id="MBE9030656.1"/>
    </source>
</evidence>
<dbReference type="EMBL" id="JADEXQ010000040">
    <property type="protein sequence ID" value="MBE9030656.1"/>
    <property type="molecule type" value="Genomic_DNA"/>
</dbReference>
<accession>A0A928VPS2</accession>
<dbReference type="InterPro" id="IPR052919">
    <property type="entry name" value="TA_system_RNase"/>
</dbReference>
<gene>
    <name evidence="2" type="ORF">IQ266_13030</name>
</gene>